<evidence type="ECO:0000259" key="10">
    <source>
        <dbReference type="PROSITE" id="PS51465"/>
    </source>
</evidence>
<evidence type="ECO:0000256" key="5">
    <source>
        <dbReference type="ARBA" id="ARBA00022989"/>
    </source>
</evidence>
<evidence type="ECO:0000256" key="3">
    <source>
        <dbReference type="ARBA" id="ARBA00022475"/>
    </source>
</evidence>
<evidence type="ECO:0000313" key="12">
    <source>
        <dbReference type="RefSeq" id="XP_008482356.2"/>
    </source>
</evidence>
<feature type="compositionally biased region" description="Basic and acidic residues" evidence="9">
    <location>
        <begin position="25"/>
        <end position="34"/>
    </location>
</feature>
<feature type="transmembrane region" description="Helical" evidence="8">
    <location>
        <begin position="307"/>
        <end position="327"/>
    </location>
</feature>
<dbReference type="GO" id="GO:0006811">
    <property type="term" value="P:monoatomic ion transport"/>
    <property type="evidence" value="ECO:0007669"/>
    <property type="project" value="UniProtKB-KW"/>
</dbReference>
<dbReference type="GeneID" id="103519053"/>
<dbReference type="GO" id="GO:0016323">
    <property type="term" value="C:basolateral plasma membrane"/>
    <property type="evidence" value="ECO:0007669"/>
    <property type="project" value="TreeGrafter"/>
</dbReference>
<evidence type="ECO:0000256" key="1">
    <source>
        <dbReference type="ARBA" id="ARBA00004651"/>
    </source>
</evidence>
<dbReference type="Proteomes" id="UP000079169">
    <property type="component" value="Unplaced"/>
</dbReference>
<dbReference type="KEGG" id="dci:103519053"/>
<feature type="domain" description="Kazal-like" evidence="10">
    <location>
        <begin position="484"/>
        <end position="535"/>
    </location>
</feature>
<dbReference type="GO" id="GO:0015347">
    <property type="term" value="F:sodium-independent organic anion transmembrane transporter activity"/>
    <property type="evidence" value="ECO:0007669"/>
    <property type="project" value="TreeGrafter"/>
</dbReference>
<gene>
    <name evidence="12" type="primary">LOC103519053</name>
</gene>
<evidence type="ECO:0000256" key="8">
    <source>
        <dbReference type="RuleBase" id="RU362056"/>
    </source>
</evidence>
<dbReference type="InterPro" id="IPR004156">
    <property type="entry name" value="OATP"/>
</dbReference>
<organism evidence="11 12">
    <name type="scientific">Diaphorina citri</name>
    <name type="common">Asian citrus psyllid</name>
    <dbReference type="NCBI Taxonomy" id="121845"/>
    <lineage>
        <taxon>Eukaryota</taxon>
        <taxon>Metazoa</taxon>
        <taxon>Ecdysozoa</taxon>
        <taxon>Arthropoda</taxon>
        <taxon>Hexapoda</taxon>
        <taxon>Insecta</taxon>
        <taxon>Pterygota</taxon>
        <taxon>Neoptera</taxon>
        <taxon>Paraneoptera</taxon>
        <taxon>Hemiptera</taxon>
        <taxon>Sternorrhyncha</taxon>
        <taxon>Psylloidea</taxon>
        <taxon>Psyllidae</taxon>
        <taxon>Diaphorininae</taxon>
        <taxon>Diaphorina</taxon>
    </lineage>
</organism>
<comment type="caution">
    <text evidence="8">Lacks conserved residue(s) required for the propagation of feature annotation.</text>
</comment>
<keyword evidence="7" id="KW-1015">Disulfide bond</keyword>
<evidence type="ECO:0000256" key="6">
    <source>
        <dbReference type="ARBA" id="ARBA00023136"/>
    </source>
</evidence>
<dbReference type="RefSeq" id="XP_008482356.2">
    <property type="nucleotide sequence ID" value="XM_008484134.3"/>
</dbReference>
<keyword evidence="4 8" id="KW-0812">Transmembrane</keyword>
<dbReference type="InterPro" id="IPR036058">
    <property type="entry name" value="Kazal_dom_sf"/>
</dbReference>
<name>A0A1S3DI37_DIACI</name>
<feature type="transmembrane region" description="Helical" evidence="8">
    <location>
        <begin position="225"/>
        <end position="247"/>
    </location>
</feature>
<keyword evidence="8" id="KW-0813">Transport</keyword>
<feature type="transmembrane region" description="Helical" evidence="8">
    <location>
        <begin position="376"/>
        <end position="395"/>
    </location>
</feature>
<evidence type="ECO:0000256" key="7">
    <source>
        <dbReference type="ARBA" id="ARBA00023157"/>
    </source>
</evidence>
<accession>A0A1S3DI37</accession>
<evidence type="ECO:0000256" key="9">
    <source>
        <dbReference type="SAM" id="MobiDB-lite"/>
    </source>
</evidence>
<dbReference type="SUPFAM" id="SSF103473">
    <property type="entry name" value="MFS general substrate transporter"/>
    <property type="match status" value="1"/>
</dbReference>
<keyword evidence="6 8" id="KW-0472">Membrane</keyword>
<keyword evidence="3" id="KW-1003">Cell membrane</keyword>
<comment type="similarity">
    <text evidence="2 8">Belongs to the organo anion transporter (TC 2.A.60) family.</text>
</comment>
<keyword evidence="8" id="KW-0406">Ion transport</keyword>
<dbReference type="CDD" id="cd17336">
    <property type="entry name" value="MFS_SLCO_OATP"/>
    <property type="match status" value="1"/>
</dbReference>
<dbReference type="SUPFAM" id="SSF100895">
    <property type="entry name" value="Kazal-type serine protease inhibitors"/>
    <property type="match status" value="1"/>
</dbReference>
<feature type="transmembrane region" description="Helical" evidence="8">
    <location>
        <begin position="415"/>
        <end position="436"/>
    </location>
</feature>
<evidence type="ECO:0000256" key="4">
    <source>
        <dbReference type="ARBA" id="ARBA00022692"/>
    </source>
</evidence>
<comment type="subcellular location">
    <subcellularLocation>
        <location evidence="1 8">Cell membrane</location>
        <topology evidence="1 8">Multi-pass membrane protein</topology>
    </subcellularLocation>
</comment>
<dbReference type="NCBIfam" id="TIGR00805">
    <property type="entry name" value="oat"/>
    <property type="match status" value="1"/>
</dbReference>
<reference evidence="12" key="1">
    <citation type="submission" date="2025-08" db="UniProtKB">
        <authorList>
            <consortium name="RefSeq"/>
        </authorList>
    </citation>
    <scope>IDENTIFICATION</scope>
</reference>
<keyword evidence="5 8" id="KW-1133">Transmembrane helix</keyword>
<evidence type="ECO:0000256" key="2">
    <source>
        <dbReference type="ARBA" id="ARBA00009657"/>
    </source>
</evidence>
<dbReference type="InterPro" id="IPR036259">
    <property type="entry name" value="MFS_trans_sf"/>
</dbReference>
<evidence type="ECO:0000313" key="11">
    <source>
        <dbReference type="Proteomes" id="UP000079169"/>
    </source>
</evidence>
<keyword evidence="11" id="KW-1185">Reference proteome</keyword>
<feature type="compositionally biased region" description="Polar residues" evidence="9">
    <location>
        <begin position="1"/>
        <end position="24"/>
    </location>
</feature>
<feature type="transmembrane region" description="Helical" evidence="8">
    <location>
        <begin position="127"/>
        <end position="148"/>
    </location>
</feature>
<feature type="transmembrane region" description="Helical" evidence="8">
    <location>
        <begin position="448"/>
        <end position="467"/>
    </location>
</feature>
<dbReference type="Pfam" id="PF03137">
    <property type="entry name" value="OATP"/>
    <property type="match status" value="1"/>
</dbReference>
<dbReference type="Gene3D" id="1.20.1250.20">
    <property type="entry name" value="MFS general substrate transporter like domains"/>
    <property type="match status" value="1"/>
</dbReference>
<dbReference type="GO" id="GO:0043252">
    <property type="term" value="P:sodium-independent organic anion transport"/>
    <property type="evidence" value="ECO:0007669"/>
    <property type="project" value="TreeGrafter"/>
</dbReference>
<feature type="transmembrane region" description="Helical" evidence="8">
    <location>
        <begin position="155"/>
        <end position="177"/>
    </location>
</feature>
<feature type="transmembrane region" description="Helical" evidence="8">
    <location>
        <begin position="88"/>
        <end position="107"/>
    </location>
</feature>
<dbReference type="PANTHER" id="PTHR11388:SF76">
    <property type="entry name" value="SOLUTE CARRIER ORGANIC ANION TRANSPORTER FAMILY MEMBER"/>
    <property type="match status" value="1"/>
</dbReference>
<dbReference type="PROSITE" id="PS51465">
    <property type="entry name" value="KAZAL_2"/>
    <property type="match status" value="1"/>
</dbReference>
<dbReference type="InterPro" id="IPR002350">
    <property type="entry name" value="Kazal_dom"/>
</dbReference>
<feature type="region of interest" description="Disordered" evidence="9">
    <location>
        <begin position="1"/>
        <end position="34"/>
    </location>
</feature>
<feature type="transmembrane region" description="Helical" evidence="8">
    <location>
        <begin position="259"/>
        <end position="287"/>
    </location>
</feature>
<dbReference type="AlphaFoldDB" id="A0A1S3DI37"/>
<protein>
    <recommendedName>
        <fullName evidence="8">Solute carrier organic anion transporter family member</fullName>
    </recommendedName>
</protein>
<dbReference type="OMA" id="MVYWIFT"/>
<sequence>MVQLVDSNLGSGTVDINQRTNSNHEANHSEQDKMLSTMKKELSKKELKEEVREKLKDIKDNLEITKDIRCGFGFIQGKILQKFATQEVFVLLYGILGATIQAGASYFSGTISTLEKRYRIPSRNMGVILTGNDIILALFGIPITYYAGRKHKPRWMCIGMLFIVAFCLLNTFPHVIYGSGKEALALTKEYEEDHYSSLQNATDESLCSKEGVECIKEGSLIPQAIFFVSQLMWGIGSPLYGNLGMAYMDDNIKRSKTPILISFSFFIKMLGPVGGYCLAAWCLNMFISPELTPTIITKDPRWLGAWWLGWVIVAVIMAFFSFMIALFPKELPDRAVRKLLEDQTKDEVTKKKEEVEAQISWKDMKITFGRLLRNKILMCSTVGSLFYCFGYYPYWTYMPKYIEMQYKVSASKSSLITGVVGLVFTALGIISSGAFVSKVRPRARCLGGFNVFAGVVTILGIFSYTLLGCAEGDDFNAMIGRVNAQKMTTCNADCNCDFSRYSPICSMDGTNMTYISPCHAGCRSSQILDDGSKVSV</sequence>
<proteinExistence type="inferred from homology"/>
<dbReference type="PANTHER" id="PTHR11388">
    <property type="entry name" value="ORGANIC ANION TRANSPORTER"/>
    <property type="match status" value="1"/>
</dbReference>